<dbReference type="EMBL" id="CAEY01000437">
    <property type="status" value="NOT_ANNOTATED_CDS"/>
    <property type="molecule type" value="Genomic_DNA"/>
</dbReference>
<proteinExistence type="predicted"/>
<feature type="transmembrane region" description="Helical" evidence="1">
    <location>
        <begin position="26"/>
        <end position="47"/>
    </location>
</feature>
<reference evidence="2" key="2">
    <citation type="submission" date="2015-06" db="UniProtKB">
        <authorList>
            <consortium name="EnsemblMetazoa"/>
        </authorList>
    </citation>
    <scope>IDENTIFICATION</scope>
</reference>
<organism evidence="2 3">
    <name type="scientific">Tetranychus urticae</name>
    <name type="common">Two-spotted spider mite</name>
    <dbReference type="NCBI Taxonomy" id="32264"/>
    <lineage>
        <taxon>Eukaryota</taxon>
        <taxon>Metazoa</taxon>
        <taxon>Ecdysozoa</taxon>
        <taxon>Arthropoda</taxon>
        <taxon>Chelicerata</taxon>
        <taxon>Arachnida</taxon>
        <taxon>Acari</taxon>
        <taxon>Acariformes</taxon>
        <taxon>Trombidiformes</taxon>
        <taxon>Prostigmata</taxon>
        <taxon>Eleutherengona</taxon>
        <taxon>Raphignathae</taxon>
        <taxon>Tetranychoidea</taxon>
        <taxon>Tetranychidae</taxon>
        <taxon>Tetranychus</taxon>
    </lineage>
</organism>
<dbReference type="AlphaFoldDB" id="T1JQ63"/>
<feature type="transmembrane region" description="Helical" evidence="1">
    <location>
        <begin position="53"/>
        <end position="72"/>
    </location>
</feature>
<name>T1JQ63_TETUR</name>
<feature type="transmembrane region" description="Helical" evidence="1">
    <location>
        <begin position="84"/>
        <end position="102"/>
    </location>
</feature>
<sequence length="151" mass="17771">MMLNRLSILFDCSKWRETEQCLKEKLIVLAAINLLLQVISFLVLIWPFAAYRYLWYSIGHLIILPLFLVSLYREWAEVLRYIRMLLIIGQVIIGLSLIYFIFVIGTDPDGKEQYRGANLYSFFAFIINLPLQVASIFFLELLLEQMPIDEE</sequence>
<keyword evidence="3" id="KW-1185">Reference proteome</keyword>
<keyword evidence="1" id="KW-0812">Transmembrane</keyword>
<dbReference type="HOGENOM" id="CLU_1733815_0_0_1"/>
<accession>T1JQ63</accession>
<feature type="transmembrane region" description="Helical" evidence="1">
    <location>
        <begin position="122"/>
        <end position="143"/>
    </location>
</feature>
<dbReference type="Proteomes" id="UP000015104">
    <property type="component" value="Unassembled WGS sequence"/>
</dbReference>
<evidence type="ECO:0000256" key="1">
    <source>
        <dbReference type="SAM" id="Phobius"/>
    </source>
</evidence>
<reference evidence="3" key="1">
    <citation type="submission" date="2011-08" db="EMBL/GenBank/DDBJ databases">
        <authorList>
            <person name="Rombauts S."/>
        </authorList>
    </citation>
    <scope>NUCLEOTIDE SEQUENCE</scope>
    <source>
        <strain evidence="3">London</strain>
    </source>
</reference>
<keyword evidence="1" id="KW-1133">Transmembrane helix</keyword>
<keyword evidence="1" id="KW-0472">Membrane</keyword>
<protein>
    <submittedName>
        <fullName evidence="2">Uncharacterized protein</fullName>
    </submittedName>
</protein>
<evidence type="ECO:0000313" key="3">
    <source>
        <dbReference type="Proteomes" id="UP000015104"/>
    </source>
</evidence>
<dbReference type="EnsemblMetazoa" id="tetur01g02060.1">
    <property type="protein sequence ID" value="tetur01g02060.1"/>
    <property type="gene ID" value="tetur01g02060"/>
</dbReference>
<evidence type="ECO:0000313" key="2">
    <source>
        <dbReference type="EnsemblMetazoa" id="tetur01g02060.1"/>
    </source>
</evidence>